<name>A0A1M5ZRM3_9FIRM</name>
<accession>A0A1M5ZRM3</accession>
<protein>
    <submittedName>
        <fullName evidence="2">Uncharacterized protein</fullName>
    </submittedName>
</protein>
<reference evidence="3" key="1">
    <citation type="submission" date="2016-11" db="EMBL/GenBank/DDBJ databases">
        <authorList>
            <person name="Varghese N."/>
            <person name="Submissions S."/>
        </authorList>
    </citation>
    <scope>NUCLEOTIDE SEQUENCE [LARGE SCALE GENOMIC DNA]</scope>
    <source>
        <strain evidence="3">DSM 15449</strain>
    </source>
</reference>
<dbReference type="Proteomes" id="UP000183954">
    <property type="component" value="Unassembled WGS sequence"/>
</dbReference>
<organism evidence="2 3">
    <name type="scientific">Desulfosporosinus lacus DSM 15449</name>
    <dbReference type="NCBI Taxonomy" id="1121420"/>
    <lineage>
        <taxon>Bacteria</taxon>
        <taxon>Bacillati</taxon>
        <taxon>Bacillota</taxon>
        <taxon>Clostridia</taxon>
        <taxon>Eubacteriales</taxon>
        <taxon>Desulfitobacteriaceae</taxon>
        <taxon>Desulfosporosinus</taxon>
    </lineage>
</organism>
<sequence length="83" mass="10035">MMKAWPREGHIAKLSQKDPGREIPQGLCLSEKRKRFRFSDRLFIGYYLMPITTEMDLFRTMLREILSQIKTFRVLNKIRNKFL</sequence>
<keyword evidence="3" id="KW-1185">Reference proteome</keyword>
<dbReference type="EMBL" id="FQXJ01000014">
    <property type="protein sequence ID" value="SHI26759.1"/>
    <property type="molecule type" value="Genomic_DNA"/>
</dbReference>
<evidence type="ECO:0000313" key="2">
    <source>
        <dbReference type="EMBL" id="SHI26759.1"/>
    </source>
</evidence>
<proteinExistence type="predicted"/>
<dbReference type="AlphaFoldDB" id="A0A1M5ZRM3"/>
<evidence type="ECO:0000256" key="1">
    <source>
        <dbReference type="SAM" id="MobiDB-lite"/>
    </source>
</evidence>
<gene>
    <name evidence="2" type="ORF">SAMN02746098_03559</name>
</gene>
<dbReference type="STRING" id="1121420.SAMN02746098_03559"/>
<evidence type="ECO:0000313" key="3">
    <source>
        <dbReference type="Proteomes" id="UP000183954"/>
    </source>
</evidence>
<feature type="compositionally biased region" description="Basic and acidic residues" evidence="1">
    <location>
        <begin position="1"/>
        <end position="21"/>
    </location>
</feature>
<feature type="region of interest" description="Disordered" evidence="1">
    <location>
        <begin position="1"/>
        <end position="22"/>
    </location>
</feature>